<dbReference type="AlphaFoldDB" id="A0A432ZKP3"/>
<dbReference type="EMBL" id="PIQG01000002">
    <property type="protein sequence ID" value="RUO78464.1"/>
    <property type="molecule type" value="Genomic_DNA"/>
</dbReference>
<dbReference type="Proteomes" id="UP000288279">
    <property type="component" value="Unassembled WGS sequence"/>
</dbReference>
<sequence length="152" mass="16790">MRLQVTDSHSAIQGYGQLTDFDLSALREQVRAQAPALRYLVQRSRELKANPSLQVAAHEVFGCEAQVWVRVTLDQDRVQLECYSESRVVNGLLAVLQDALNGASTEQVLAFQVQNYFTALGLADFISESRRNGLQAVVQAIQAAVRSNLANN</sequence>
<gene>
    <name evidence="3" type="ORF">CWI83_05405</name>
</gene>
<dbReference type="InterPro" id="IPR003808">
    <property type="entry name" value="Fe-S_metab-assoc_dom"/>
</dbReference>
<comment type="similarity">
    <text evidence="1">Belongs to the SufE family.</text>
</comment>
<dbReference type="SUPFAM" id="SSF82649">
    <property type="entry name" value="SufE/NifU"/>
    <property type="match status" value="1"/>
</dbReference>
<evidence type="ECO:0000259" key="2">
    <source>
        <dbReference type="Pfam" id="PF02657"/>
    </source>
</evidence>
<dbReference type="Gene3D" id="3.90.1010.10">
    <property type="match status" value="1"/>
</dbReference>
<keyword evidence="4" id="KW-1185">Reference proteome</keyword>
<dbReference type="PANTHER" id="PTHR43597:SF5">
    <property type="entry name" value="SUFE-LIKE PROTEIN 2, CHLOROPLASTIC"/>
    <property type="match status" value="1"/>
</dbReference>
<dbReference type="Pfam" id="PF02657">
    <property type="entry name" value="SufE"/>
    <property type="match status" value="1"/>
</dbReference>
<evidence type="ECO:0000313" key="3">
    <source>
        <dbReference type="EMBL" id="RUO78464.1"/>
    </source>
</evidence>
<feature type="domain" description="Fe-S metabolism associated" evidence="2">
    <location>
        <begin position="33"/>
        <end position="143"/>
    </location>
</feature>
<accession>A0A432ZKP3</accession>
<evidence type="ECO:0000256" key="1">
    <source>
        <dbReference type="ARBA" id="ARBA00010282"/>
    </source>
</evidence>
<protein>
    <recommendedName>
        <fullName evidence="2">Fe-S metabolism associated domain-containing protein</fullName>
    </recommendedName>
</protein>
<dbReference type="PANTHER" id="PTHR43597">
    <property type="entry name" value="SULFUR ACCEPTOR PROTEIN CSDE"/>
    <property type="match status" value="1"/>
</dbReference>
<reference evidence="3 4" key="1">
    <citation type="journal article" date="2011" name="Front. Microbiol.">
        <title>Genomic signatures of strain selection and enhancement in Bacillus atrophaeus var. globigii, a historical biowarfare simulant.</title>
        <authorList>
            <person name="Gibbons H.S."/>
            <person name="Broomall S.M."/>
            <person name="McNew L.A."/>
            <person name="Daligault H."/>
            <person name="Chapman C."/>
            <person name="Bruce D."/>
            <person name="Karavis M."/>
            <person name="Krepps M."/>
            <person name="McGregor P.A."/>
            <person name="Hong C."/>
            <person name="Park K.H."/>
            <person name="Akmal A."/>
            <person name="Feldman A."/>
            <person name="Lin J.S."/>
            <person name="Chang W.E."/>
            <person name="Higgs B.W."/>
            <person name="Demirev P."/>
            <person name="Lindquist J."/>
            <person name="Liem A."/>
            <person name="Fochler E."/>
            <person name="Read T.D."/>
            <person name="Tapia R."/>
            <person name="Johnson S."/>
            <person name="Bishop-Lilly K.A."/>
            <person name="Detter C."/>
            <person name="Han C."/>
            <person name="Sozhamannan S."/>
            <person name="Rosenzweig C.N."/>
            <person name="Skowronski E.W."/>
        </authorList>
    </citation>
    <scope>NUCLEOTIDE SEQUENCE [LARGE SCALE GENOMIC DNA]</scope>
    <source>
        <strain evidence="3 4">PIT1</strain>
    </source>
</reference>
<name>A0A432ZKP3_9GAMM</name>
<organism evidence="3 4">
    <name type="scientific">Pseudidiomarina taiwanensis</name>
    <dbReference type="NCBI Taxonomy" id="337250"/>
    <lineage>
        <taxon>Bacteria</taxon>
        <taxon>Pseudomonadati</taxon>
        <taxon>Pseudomonadota</taxon>
        <taxon>Gammaproteobacteria</taxon>
        <taxon>Alteromonadales</taxon>
        <taxon>Idiomarinaceae</taxon>
        <taxon>Pseudidiomarina</taxon>
    </lineage>
</organism>
<proteinExistence type="inferred from homology"/>
<evidence type="ECO:0000313" key="4">
    <source>
        <dbReference type="Proteomes" id="UP000288279"/>
    </source>
</evidence>
<comment type="caution">
    <text evidence="3">The sequence shown here is derived from an EMBL/GenBank/DDBJ whole genome shotgun (WGS) entry which is preliminary data.</text>
</comment>